<dbReference type="Gene3D" id="2.40.128.20">
    <property type="match status" value="1"/>
</dbReference>
<organism evidence="2">
    <name type="scientific">Rhipicephalus appendiculatus</name>
    <name type="common">Brown ear tick</name>
    <dbReference type="NCBI Taxonomy" id="34631"/>
    <lineage>
        <taxon>Eukaryota</taxon>
        <taxon>Metazoa</taxon>
        <taxon>Ecdysozoa</taxon>
        <taxon>Arthropoda</taxon>
        <taxon>Chelicerata</taxon>
        <taxon>Arachnida</taxon>
        <taxon>Acari</taxon>
        <taxon>Parasitiformes</taxon>
        <taxon>Ixodida</taxon>
        <taxon>Ixodoidea</taxon>
        <taxon>Ixodidae</taxon>
        <taxon>Rhipicephalinae</taxon>
        <taxon>Rhipicephalus</taxon>
        <taxon>Rhipicephalus</taxon>
    </lineage>
</organism>
<feature type="chain" id="PRO_5007284938" evidence="1">
    <location>
        <begin position="25"/>
        <end position="281"/>
    </location>
</feature>
<protein>
    <submittedName>
        <fullName evidence="2">Lipocalin</fullName>
    </submittedName>
</protein>
<proteinExistence type="predicted"/>
<keyword evidence="1" id="KW-0732">Signal</keyword>
<dbReference type="EMBL" id="GEDV01010454">
    <property type="protein sequence ID" value="JAP78103.1"/>
    <property type="molecule type" value="Transcribed_RNA"/>
</dbReference>
<dbReference type="InterPro" id="IPR012674">
    <property type="entry name" value="Calycin"/>
</dbReference>
<evidence type="ECO:0000313" key="2">
    <source>
        <dbReference type="EMBL" id="JAP78103.1"/>
    </source>
</evidence>
<evidence type="ECO:0000256" key="1">
    <source>
        <dbReference type="SAM" id="SignalP"/>
    </source>
</evidence>
<sequence length="281" mass="31858">MLYHILSSIPILTWIMLIPAECSSCGDNERSVYCTRQQYVRQNMCTGVNHWPCRTGSWQCACTERLVRSIDGACVTRKKCDPKHRRPKPKTTKFPRGTYIPGGALKVLKSEKELMQVLLYSSRPITISCYCFESALVEIIANRKVTRTLSCRTIGNFGPIPNAMMKHTTRVTFELQVVGGITYLQLTESGSGRLPVHVPSQVVVLYANDYCMVLEFTGENDGEKICSVWGPKDFRGADEEVCYTTFFSECRGNVIFSLLEQRDRCGQHDELVKNTENKENK</sequence>
<name>A0A131YFF6_RHIAP</name>
<dbReference type="AlphaFoldDB" id="A0A131YFF6"/>
<feature type="signal peptide" evidence="1">
    <location>
        <begin position="1"/>
        <end position="24"/>
    </location>
</feature>
<accession>A0A131YFF6</accession>
<reference evidence="2" key="1">
    <citation type="journal article" date="2016" name="Ticks Tick Borne Dis.">
        <title>De novo assembly and annotation of the salivary gland transcriptome of Rhipicephalus appendiculatus male and female ticks during blood feeding.</title>
        <authorList>
            <person name="de Castro M.H."/>
            <person name="de Klerk D."/>
            <person name="Pienaar R."/>
            <person name="Latif A.A."/>
            <person name="Rees D.J."/>
            <person name="Mans B.J."/>
        </authorList>
    </citation>
    <scope>NUCLEOTIDE SEQUENCE</scope>
    <source>
        <tissue evidence="2">Salivary glands</tissue>
    </source>
</reference>